<keyword evidence="1" id="KW-0812">Transmembrane</keyword>
<protein>
    <recommendedName>
        <fullName evidence="4">Nitric oxide response protein</fullName>
    </recommendedName>
</protein>
<dbReference type="EMBL" id="CP001400">
    <property type="protein sequence ID" value="ACP37548.1"/>
    <property type="molecule type" value="Genomic_DNA"/>
</dbReference>
<dbReference type="AlphaFoldDB" id="C3MVW1"/>
<feature type="transmembrane region" description="Helical" evidence="1">
    <location>
        <begin position="102"/>
        <end position="120"/>
    </location>
</feature>
<proteinExistence type="predicted"/>
<reference evidence="2 3" key="1">
    <citation type="journal article" date="2009" name="Proc. Natl. Acad. Sci. U.S.A.">
        <title>Biogeography of the Sulfolobus islandicus pan-genome.</title>
        <authorList>
            <person name="Reno M.L."/>
            <person name="Held N.L."/>
            <person name="Fields C.J."/>
            <person name="Burke P.V."/>
            <person name="Whitaker R.J."/>
        </authorList>
    </citation>
    <scope>NUCLEOTIDE SEQUENCE [LARGE SCALE GENOMIC DNA]</scope>
    <source>
        <strain evidence="3">M.14.25 / Kamchatka #1</strain>
    </source>
</reference>
<evidence type="ECO:0000313" key="3">
    <source>
        <dbReference type="Proteomes" id="UP000001350"/>
    </source>
</evidence>
<feature type="transmembrane region" description="Helical" evidence="1">
    <location>
        <begin position="318"/>
        <end position="340"/>
    </location>
</feature>
<feature type="transmembrane region" description="Helical" evidence="1">
    <location>
        <begin position="235"/>
        <end position="255"/>
    </location>
</feature>
<dbReference type="Proteomes" id="UP000001350">
    <property type="component" value="Chromosome"/>
</dbReference>
<keyword evidence="1" id="KW-1133">Transmembrane helix</keyword>
<accession>C3MVW1</accession>
<feature type="transmembrane region" description="Helical" evidence="1">
    <location>
        <begin position="261"/>
        <end position="283"/>
    </location>
</feature>
<feature type="transmembrane region" description="Helical" evidence="1">
    <location>
        <begin position="157"/>
        <end position="173"/>
    </location>
</feature>
<organism evidence="2 3">
    <name type="scientific">Saccharolobus islandicus (strain M.14.25 / Kamchatka #1)</name>
    <name type="common">Sulfolobus islandicus</name>
    <dbReference type="NCBI Taxonomy" id="427317"/>
    <lineage>
        <taxon>Archaea</taxon>
        <taxon>Thermoproteota</taxon>
        <taxon>Thermoprotei</taxon>
        <taxon>Sulfolobales</taxon>
        <taxon>Sulfolobaceae</taxon>
        <taxon>Saccharolobus</taxon>
    </lineage>
</organism>
<feature type="transmembrane region" description="Helical" evidence="1">
    <location>
        <begin position="46"/>
        <end position="67"/>
    </location>
</feature>
<feature type="transmembrane region" description="Helical" evidence="1">
    <location>
        <begin position="79"/>
        <end position="96"/>
    </location>
</feature>
<dbReference type="GeneID" id="84058178"/>
<evidence type="ECO:0008006" key="4">
    <source>
        <dbReference type="Google" id="ProtNLM"/>
    </source>
</evidence>
<sequence length="348" mass="38973">MRLPLLLMITGILLLLLGGVPAVFEFMSMQGFFIDPTESLFPAHWFIMIYGFFGALIGNEVLVALSVEWSGKTADNRLIAVYLSSVILGSISFLFLSQQLGLIFILLSMGILLYHSKEYLGVSKIGLSPTTYNWLLFYSIMISSAIVAFQLGLGYTIPYINLIFPASMILAVMDRDIALVTGVKIARHWENVLAFILLAIGMGIYPDGSILMILAWILSFHASGLYRFKGRRYPILHLVTAWIYLLIASILVFSYDIYIHAIAVGFLFNTVFGVDVVLMDLFVNAFNRRIHVKPSYIPFILLNVGLTMRFLYDFGLSIPILLLASPLQGIGILSFFVLTLKQVVRLNE</sequence>
<feature type="transmembrane region" description="Helical" evidence="1">
    <location>
        <begin position="132"/>
        <end position="151"/>
    </location>
</feature>
<name>C3MVW1_SACI4</name>
<dbReference type="HOGENOM" id="CLU_777599_0_0_2"/>
<dbReference type="KEGG" id="sia:M1425_0729"/>
<gene>
    <name evidence="2" type="ordered locus">M1425_0729</name>
</gene>
<evidence type="ECO:0000313" key="2">
    <source>
        <dbReference type="EMBL" id="ACP37548.1"/>
    </source>
</evidence>
<dbReference type="RefSeq" id="WP_012710819.1">
    <property type="nucleotide sequence ID" value="NC_012588.1"/>
</dbReference>
<keyword evidence="1" id="KW-0472">Membrane</keyword>
<evidence type="ECO:0000256" key="1">
    <source>
        <dbReference type="SAM" id="Phobius"/>
    </source>
</evidence>